<feature type="repeat" description="TPR" evidence="1">
    <location>
        <begin position="343"/>
        <end position="376"/>
    </location>
</feature>
<keyword evidence="1" id="KW-0802">TPR repeat</keyword>
<evidence type="ECO:0008006" key="6">
    <source>
        <dbReference type="Google" id="ProtNLM"/>
    </source>
</evidence>
<keyword evidence="2" id="KW-0175">Coiled coil</keyword>
<comment type="caution">
    <text evidence="4">The sequence shown here is derived from an EMBL/GenBank/DDBJ whole genome shotgun (WGS) entry which is preliminary data.</text>
</comment>
<evidence type="ECO:0000313" key="5">
    <source>
        <dbReference type="Proteomes" id="UP001465331"/>
    </source>
</evidence>
<evidence type="ECO:0000256" key="3">
    <source>
        <dbReference type="SAM" id="SignalP"/>
    </source>
</evidence>
<keyword evidence="5" id="KW-1185">Reference proteome</keyword>
<organism evidence="4 5">
    <name type="scientific">Sinimarinibacterium thermocellulolyticum</name>
    <dbReference type="NCBI Taxonomy" id="3170016"/>
    <lineage>
        <taxon>Bacteria</taxon>
        <taxon>Pseudomonadati</taxon>
        <taxon>Pseudomonadota</taxon>
        <taxon>Gammaproteobacteria</taxon>
        <taxon>Nevskiales</taxon>
        <taxon>Nevskiaceae</taxon>
        <taxon>Sinimarinibacterium</taxon>
    </lineage>
</organism>
<dbReference type="SUPFAM" id="SSF48452">
    <property type="entry name" value="TPR-like"/>
    <property type="match status" value="1"/>
</dbReference>
<evidence type="ECO:0000313" key="4">
    <source>
        <dbReference type="EMBL" id="MES0872406.1"/>
    </source>
</evidence>
<feature type="chain" id="PRO_5045493138" description="Tetratricopeptide repeat protein" evidence="3">
    <location>
        <begin position="19"/>
        <end position="603"/>
    </location>
</feature>
<proteinExistence type="predicted"/>
<dbReference type="Proteomes" id="UP001465331">
    <property type="component" value="Unassembled WGS sequence"/>
</dbReference>
<dbReference type="InterPro" id="IPR019734">
    <property type="entry name" value="TPR_rpt"/>
</dbReference>
<sequence length="603" mass="68627">MKHALALLMLGAALTADATDVYRAGAAEDPHVRVAEYLNRDGRHLSAIVELRLLDPTDAPQRMPEAYRWQLADSYLSFGMRDRAQAIYRDLERTSQDKLRLGRAQLQLAEFEYTRGYWAEARATLYRMRETLPQELVEDWQDLLARVLMAEKRYGDAAEVLTDLDNSERQSAYTRYNLGVALINDGRAPQGLTALDRIGRLVPSNLEELALRDRANLSLGWYFLQAQQGGTAKPLFERVRLEGPFSNRALLGLGWAELAPQGERVRKARIGDEPDTDASPFTTFSTLGVLLRPGFTEEDIFRRAGLSSFRLSKASKKEEQALAKALVPWVELISRDPMDTAVQEAWLAIPFTLDRLGAYTQALEYYEKAIEVLEEARRRMQAAKVSIRQGRMVETIVRREIESEAGWRWKLLDLPDAPETYFLQHLLAEHRFQEALKNYRDTRMLQRSLESWSQRLSAAEQAHAASDRPPGDAEALIRRAQRRWTPPWAGLEIVLRAESSLSVPVAHGDGAYAEPELRPRLRLAASPARFNGPVERARAAQQRLADLKRQLAAAAEAQSKLLQDMSLADLDRQQQQIERYLIEARFALARLYDRHQKGELDEE</sequence>
<feature type="signal peptide" evidence="3">
    <location>
        <begin position="1"/>
        <end position="18"/>
    </location>
</feature>
<feature type="coiled-coil region" evidence="2">
    <location>
        <begin position="537"/>
        <end position="590"/>
    </location>
</feature>
<dbReference type="RefSeq" id="WP_352886260.1">
    <property type="nucleotide sequence ID" value="NZ_JBEPIJ010000001.1"/>
</dbReference>
<protein>
    <recommendedName>
        <fullName evidence="6">Tetratricopeptide repeat protein</fullName>
    </recommendedName>
</protein>
<gene>
    <name evidence="4" type="ORF">ABSH63_00030</name>
</gene>
<dbReference type="Gene3D" id="1.25.40.10">
    <property type="entry name" value="Tetratricopeptide repeat domain"/>
    <property type="match status" value="2"/>
</dbReference>
<dbReference type="InterPro" id="IPR011990">
    <property type="entry name" value="TPR-like_helical_dom_sf"/>
</dbReference>
<keyword evidence="3" id="KW-0732">Signal</keyword>
<dbReference type="PROSITE" id="PS50005">
    <property type="entry name" value="TPR"/>
    <property type="match status" value="1"/>
</dbReference>
<evidence type="ECO:0000256" key="2">
    <source>
        <dbReference type="SAM" id="Coils"/>
    </source>
</evidence>
<name>A0ABV2A5B7_9GAMM</name>
<reference evidence="4 5" key="1">
    <citation type="submission" date="2024-06" db="EMBL/GenBank/DDBJ databases">
        <authorList>
            <person name="Li Z."/>
            <person name="Jiang Y."/>
        </authorList>
    </citation>
    <scope>NUCLEOTIDE SEQUENCE [LARGE SCALE GENOMIC DNA]</scope>
    <source>
        <strain evidence="4 5">HSW-8</strain>
    </source>
</reference>
<accession>A0ABV2A5B7</accession>
<dbReference type="EMBL" id="JBEPIJ010000001">
    <property type="protein sequence ID" value="MES0872406.1"/>
    <property type="molecule type" value="Genomic_DNA"/>
</dbReference>
<evidence type="ECO:0000256" key="1">
    <source>
        <dbReference type="PROSITE-ProRule" id="PRU00339"/>
    </source>
</evidence>